<keyword evidence="1" id="KW-0175">Coiled coil</keyword>
<keyword evidence="4" id="KW-1185">Reference proteome</keyword>
<dbReference type="AlphaFoldDB" id="A0AAE0F1H9"/>
<evidence type="ECO:0000256" key="1">
    <source>
        <dbReference type="SAM" id="Coils"/>
    </source>
</evidence>
<evidence type="ECO:0000313" key="3">
    <source>
        <dbReference type="EMBL" id="KAK3247912.1"/>
    </source>
</evidence>
<name>A0AAE0F1H9_9CHLO</name>
<protein>
    <submittedName>
        <fullName evidence="3">Uncharacterized protein</fullName>
    </submittedName>
</protein>
<organism evidence="3 4">
    <name type="scientific">Cymbomonas tetramitiformis</name>
    <dbReference type="NCBI Taxonomy" id="36881"/>
    <lineage>
        <taxon>Eukaryota</taxon>
        <taxon>Viridiplantae</taxon>
        <taxon>Chlorophyta</taxon>
        <taxon>Pyramimonadophyceae</taxon>
        <taxon>Pyramimonadales</taxon>
        <taxon>Pyramimonadaceae</taxon>
        <taxon>Cymbomonas</taxon>
    </lineage>
</organism>
<feature type="region of interest" description="Disordered" evidence="2">
    <location>
        <begin position="285"/>
        <end position="320"/>
    </location>
</feature>
<feature type="compositionally biased region" description="Basic and acidic residues" evidence="2">
    <location>
        <begin position="285"/>
        <end position="294"/>
    </location>
</feature>
<gene>
    <name evidence="3" type="ORF">CYMTET_42588</name>
</gene>
<dbReference type="EMBL" id="LGRX02028556">
    <property type="protein sequence ID" value="KAK3247912.1"/>
    <property type="molecule type" value="Genomic_DNA"/>
</dbReference>
<dbReference type="Proteomes" id="UP001190700">
    <property type="component" value="Unassembled WGS sequence"/>
</dbReference>
<evidence type="ECO:0000313" key="4">
    <source>
        <dbReference type="Proteomes" id="UP001190700"/>
    </source>
</evidence>
<accession>A0AAE0F1H9</accession>
<feature type="compositionally biased region" description="Basic and acidic residues" evidence="2">
    <location>
        <begin position="301"/>
        <end position="320"/>
    </location>
</feature>
<sequence length="320" mass="36720">MTERDHPLDSSPDSHPRSSKYCPFFPVQTPEEPFLQADALDLSLRLIRLQNELVVGKRIDVELSEAKFRPRTSATMCRDSTEAEYKLTRSVPVMCQKLLAGIKCFVCHGYGSPRLFCRNGHTICEDCDKSPKVATLNVCGLCDAPRLRGGVRLPAVLDDMYADAQDQVCPLCTDDTPRSVKELLRHVHHCSAVRTEEIRTNKYELMATRERWEMEACAILGRPEFVDEIRERMTVAFAHELYESDKKIDRLEKQLLAVERLNSELEKEAADTKELNAELVAEIKNRQKRDRDESASVMNADSKRVPEKSKRLRRELREEL</sequence>
<evidence type="ECO:0000256" key="2">
    <source>
        <dbReference type="SAM" id="MobiDB-lite"/>
    </source>
</evidence>
<feature type="coiled-coil region" evidence="1">
    <location>
        <begin position="248"/>
        <end position="282"/>
    </location>
</feature>
<comment type="caution">
    <text evidence="3">The sequence shown here is derived from an EMBL/GenBank/DDBJ whole genome shotgun (WGS) entry which is preliminary data.</text>
</comment>
<reference evidence="3 4" key="1">
    <citation type="journal article" date="2015" name="Genome Biol. Evol.">
        <title>Comparative Genomics of a Bacterivorous Green Alga Reveals Evolutionary Causalities and Consequences of Phago-Mixotrophic Mode of Nutrition.</title>
        <authorList>
            <person name="Burns J.A."/>
            <person name="Paasch A."/>
            <person name="Narechania A."/>
            <person name="Kim E."/>
        </authorList>
    </citation>
    <scope>NUCLEOTIDE SEQUENCE [LARGE SCALE GENOMIC DNA]</scope>
    <source>
        <strain evidence="3 4">PLY_AMNH</strain>
    </source>
</reference>
<proteinExistence type="predicted"/>